<name>A0A833UD90_ACIBZ</name>
<dbReference type="Proteomes" id="UP000490535">
    <property type="component" value="Unassembled WGS sequence"/>
</dbReference>
<evidence type="ECO:0000313" key="1">
    <source>
        <dbReference type="EMBL" id="KAF1025695.1"/>
    </source>
</evidence>
<dbReference type="EMBL" id="WNDP01000035">
    <property type="protein sequence ID" value="KAF1025695.1"/>
    <property type="molecule type" value="Genomic_DNA"/>
</dbReference>
<evidence type="ECO:0000313" key="2">
    <source>
        <dbReference type="Proteomes" id="UP000490535"/>
    </source>
</evidence>
<gene>
    <name evidence="1" type="ORF">GAK29_01758</name>
</gene>
<sequence>MTTFDANTNDQDQTDFVASLDQCENDVFQNDSHFDIYDGSINYVDFNNILDIQERIEFSKVQAYFNEREIDQSQILKLDESLTNIQEKNEFDKINAECNIIVEKDKIADSKFCEFLFNAHWHLATQYVVKNNIGLLKVDEAKDKSIWCGGSCNSSSQSIPDSLDSLELTLSRLKPAKIVYLQSTNYASDMCNDSVFGFGLYLFDEANNLITKMIYKFFDESIAPENARRLNTPTTFEQLDDSSRPFF</sequence>
<proteinExistence type="predicted"/>
<dbReference type="AlphaFoldDB" id="A0A833UD90"/>
<protein>
    <submittedName>
        <fullName evidence="1">Uncharacterized protein</fullName>
    </submittedName>
</protein>
<reference evidence="2" key="1">
    <citation type="journal article" date="2020" name="MBio">
        <title>Horizontal gene transfer to a defensive symbiont with a reduced genome amongst a multipartite beetle microbiome.</title>
        <authorList>
            <person name="Waterworth S.C."/>
            <person name="Florez L.V."/>
            <person name="Rees E.R."/>
            <person name="Hertweck C."/>
            <person name="Kaltenpoth M."/>
            <person name="Kwan J.C."/>
        </authorList>
    </citation>
    <scope>NUCLEOTIDE SEQUENCE [LARGE SCALE GENOMIC DNA]</scope>
</reference>
<organism evidence="1 2">
    <name type="scientific">Acinetobacter bereziniae</name>
    <name type="common">Acinetobacter genomosp. 10</name>
    <dbReference type="NCBI Taxonomy" id="106648"/>
    <lineage>
        <taxon>Bacteria</taxon>
        <taxon>Pseudomonadati</taxon>
        <taxon>Pseudomonadota</taxon>
        <taxon>Gammaproteobacteria</taxon>
        <taxon>Moraxellales</taxon>
        <taxon>Moraxellaceae</taxon>
        <taxon>Acinetobacter</taxon>
    </lineage>
</organism>
<accession>A0A833UD90</accession>
<comment type="caution">
    <text evidence="1">The sequence shown here is derived from an EMBL/GenBank/DDBJ whole genome shotgun (WGS) entry which is preliminary data.</text>
</comment>